<dbReference type="EMBL" id="LR746496">
    <property type="protein sequence ID" value="CAA7601624.1"/>
    <property type="molecule type" value="Genomic_DNA"/>
</dbReference>
<evidence type="ECO:0000313" key="2">
    <source>
        <dbReference type="EMBL" id="CAA7601624.1"/>
    </source>
</evidence>
<feature type="region of interest" description="Disordered" evidence="1">
    <location>
        <begin position="1"/>
        <end position="22"/>
    </location>
</feature>
<dbReference type="Proteomes" id="UP001071230">
    <property type="component" value="Unassembled WGS sequence"/>
</dbReference>
<dbReference type="AlphaFoldDB" id="A0A8S0WP23"/>
<dbReference type="KEGG" id="aacx:DEACI_2291"/>
<organism evidence="2">
    <name type="scientific">Acididesulfobacillus acetoxydans</name>
    <dbReference type="NCBI Taxonomy" id="1561005"/>
    <lineage>
        <taxon>Bacteria</taxon>
        <taxon>Bacillati</taxon>
        <taxon>Bacillota</taxon>
        <taxon>Clostridia</taxon>
        <taxon>Eubacteriales</taxon>
        <taxon>Peptococcaceae</taxon>
        <taxon>Acididesulfobacillus</taxon>
    </lineage>
</organism>
<dbReference type="Proteomes" id="UP000836597">
    <property type="component" value="Chromosome"/>
</dbReference>
<reference evidence="3" key="1">
    <citation type="submission" date="2014-11" db="EMBL/GenBank/DDBJ databases">
        <authorList>
            <person name="Hornung B.V."/>
        </authorList>
    </citation>
    <scope>NUCLEOTIDE SEQUENCE</scope>
    <source>
        <strain evidence="3">INE</strain>
    </source>
</reference>
<dbReference type="EMBL" id="CDGJ01000037">
    <property type="protein sequence ID" value="CEJ07111.1"/>
    <property type="molecule type" value="Genomic_DNA"/>
</dbReference>
<evidence type="ECO:0000313" key="3">
    <source>
        <dbReference type="EMBL" id="CEJ07111.1"/>
    </source>
</evidence>
<name>A0A8S0WP23_9FIRM</name>
<proteinExistence type="predicted"/>
<protein>
    <submittedName>
        <fullName evidence="2">Uncharacterized protein</fullName>
    </submittedName>
</protein>
<evidence type="ECO:0000256" key="1">
    <source>
        <dbReference type="SAM" id="MobiDB-lite"/>
    </source>
</evidence>
<reference evidence="2" key="2">
    <citation type="submission" date="2020-01" db="EMBL/GenBank/DDBJ databases">
        <authorList>
            <person name="Hornung B."/>
        </authorList>
    </citation>
    <scope>NUCLEOTIDE SEQUENCE</scope>
    <source>
        <strain evidence="2">PacBioINE</strain>
    </source>
</reference>
<accession>A0A8S0WP23</accession>
<gene>
    <name evidence="3" type="ORF">DEACI_1569</name>
    <name evidence="2" type="ORF">DEACI_2291</name>
</gene>
<evidence type="ECO:0000313" key="4">
    <source>
        <dbReference type="Proteomes" id="UP001071230"/>
    </source>
</evidence>
<sequence>MRSAGGWGQEAREVDENLGARGEPVARRPWRFDLAER</sequence>
<keyword evidence="4" id="KW-1185">Reference proteome</keyword>